<dbReference type="STRING" id="579138.Zymop_0935"/>
<evidence type="ECO:0000256" key="6">
    <source>
        <dbReference type="HAMAP-Rule" id="MF_02040"/>
    </source>
</evidence>
<reference evidence="7 8" key="1">
    <citation type="journal article" date="2011" name="J. Bacteriol.">
        <title>Genome sequence of the ethanol-producing Zymomonas mobilis subsp. pomaceae lectotype strain ATCC 29192.</title>
        <authorList>
            <person name="Kouvelis V.N."/>
            <person name="Davenport K.W."/>
            <person name="Brettin T.S."/>
            <person name="Bruce D."/>
            <person name="Detter C."/>
            <person name="Han C.S."/>
            <person name="Nolan M."/>
            <person name="Tapia R."/>
            <person name="Damoulaki A."/>
            <person name="Kyrpides N.C."/>
            <person name="Typas M.A."/>
            <person name="Pappas K.M."/>
        </authorList>
    </citation>
    <scope>NUCLEOTIDE SEQUENCE [LARGE SCALE GENOMIC DNA]</scope>
    <source>
        <strain evidence="8">ATCC 29192 / DSM 22645 / JCM 10191 / CCUG 17912 / NBRC 13757 / NCIMB 11200 / NRRL B-4491 / Barker I</strain>
    </source>
</reference>
<comment type="function">
    <text evidence="6">Binds and transfers iron-sulfur (Fe-S) clusters to target apoproteins. Can hydrolyze ATP.</text>
</comment>
<dbReference type="GO" id="GO:0051539">
    <property type="term" value="F:4 iron, 4 sulfur cluster binding"/>
    <property type="evidence" value="ECO:0007669"/>
    <property type="project" value="TreeGrafter"/>
</dbReference>
<keyword evidence="3 6" id="KW-0067">ATP-binding</keyword>
<keyword evidence="6" id="KW-0378">Hydrolase</keyword>
<dbReference type="HOGENOM" id="CLU_024839_0_0_5"/>
<dbReference type="KEGG" id="zmp:Zymop_0935"/>
<dbReference type="InterPro" id="IPR044304">
    <property type="entry name" value="NUBPL-like"/>
</dbReference>
<keyword evidence="2 6" id="KW-0547">Nucleotide-binding</keyword>
<evidence type="ECO:0000256" key="3">
    <source>
        <dbReference type="ARBA" id="ARBA00022840"/>
    </source>
</evidence>
<evidence type="ECO:0000256" key="1">
    <source>
        <dbReference type="ARBA" id="ARBA00022723"/>
    </source>
</evidence>
<evidence type="ECO:0000313" key="8">
    <source>
        <dbReference type="Proteomes" id="UP000000491"/>
    </source>
</evidence>
<gene>
    <name evidence="7" type="ordered locus">Zymop_0935</name>
</gene>
<evidence type="ECO:0000256" key="2">
    <source>
        <dbReference type="ARBA" id="ARBA00022741"/>
    </source>
</evidence>
<dbReference type="RefSeq" id="WP_013934230.1">
    <property type="nucleotide sequence ID" value="NC_015709.1"/>
</dbReference>
<dbReference type="CDD" id="cd02037">
    <property type="entry name" value="Mrp_NBP35"/>
    <property type="match status" value="1"/>
</dbReference>
<dbReference type="InterPro" id="IPR027417">
    <property type="entry name" value="P-loop_NTPase"/>
</dbReference>
<keyword evidence="1 6" id="KW-0479">Metal-binding</keyword>
<dbReference type="FunFam" id="3.40.50.300:FF:001119">
    <property type="entry name" value="Iron-sulfur cluster carrier protein"/>
    <property type="match status" value="1"/>
</dbReference>
<evidence type="ECO:0000256" key="5">
    <source>
        <dbReference type="ARBA" id="ARBA00023014"/>
    </source>
</evidence>
<dbReference type="GO" id="GO:0046872">
    <property type="term" value="F:metal ion binding"/>
    <property type="evidence" value="ECO:0007669"/>
    <property type="project" value="UniProtKB-KW"/>
</dbReference>
<evidence type="ECO:0000313" key="7">
    <source>
        <dbReference type="EMBL" id="AEI37834.1"/>
    </source>
</evidence>
<accession>F8ESQ9</accession>
<dbReference type="InterPro" id="IPR033756">
    <property type="entry name" value="YlxH/NBP35"/>
</dbReference>
<dbReference type="SUPFAM" id="SSF52540">
    <property type="entry name" value="P-loop containing nucleoside triphosphate hydrolases"/>
    <property type="match status" value="1"/>
</dbReference>
<dbReference type="HAMAP" id="MF_02040">
    <property type="entry name" value="Mrp_NBP35"/>
    <property type="match status" value="1"/>
</dbReference>
<dbReference type="GO" id="GO:0016226">
    <property type="term" value="P:iron-sulfur cluster assembly"/>
    <property type="evidence" value="ECO:0007669"/>
    <property type="project" value="InterPro"/>
</dbReference>
<dbReference type="Gene3D" id="3.40.50.300">
    <property type="entry name" value="P-loop containing nucleotide triphosphate hydrolases"/>
    <property type="match status" value="1"/>
</dbReference>
<dbReference type="Pfam" id="PF10609">
    <property type="entry name" value="ParA"/>
    <property type="match status" value="1"/>
</dbReference>
<dbReference type="Proteomes" id="UP000000491">
    <property type="component" value="Chromosome"/>
</dbReference>
<keyword evidence="5 6" id="KW-0411">Iron-sulfur</keyword>
<dbReference type="AlphaFoldDB" id="F8ESQ9"/>
<name>F8ESQ9_ZYMMT</name>
<proteinExistence type="inferred from homology"/>
<sequence length="343" mass="36726">MSGAVPISTLSLDPYIASKIENILDLATGKSLVTTKRITAAELKDKKLRFIIQANGLSETQQSDLKQQIADAFVHDPIVDTTRVTFVMSKPKRKIIAVASGKGGVGKSTLSASLALVLKQLGYKVGLVDADIYGPSQPLLMNTKKQPVTADGDRLRPIITEDGIPMLSMGQIADPEQAIAWRGPKIAGAFTQLMDADWHDCDVLIVDLPPGTGDIQLSMVREHKPDGVLIISTPQDIALIDATRAVDLFRKTGTPIIGLVENMAGYQCPHCGEISDPFGAGGAELAAENMGIDFWGYIPLGLDIRLATDSGRLSACLKDSEEGSAASFIAIAKRLGVWLDQHR</sequence>
<dbReference type="GO" id="GO:0016887">
    <property type="term" value="F:ATP hydrolysis activity"/>
    <property type="evidence" value="ECO:0007669"/>
    <property type="project" value="UniProtKB-UniRule"/>
</dbReference>
<dbReference type="PANTHER" id="PTHR42961">
    <property type="entry name" value="IRON-SULFUR PROTEIN NUBPL"/>
    <property type="match status" value="1"/>
</dbReference>
<evidence type="ECO:0000256" key="4">
    <source>
        <dbReference type="ARBA" id="ARBA00023004"/>
    </source>
</evidence>
<dbReference type="EMBL" id="CP002865">
    <property type="protein sequence ID" value="AEI37834.1"/>
    <property type="molecule type" value="Genomic_DNA"/>
</dbReference>
<feature type="binding site" evidence="6">
    <location>
        <begin position="101"/>
        <end position="108"/>
    </location>
    <ligand>
        <name>ATP</name>
        <dbReference type="ChEBI" id="CHEBI:30616"/>
    </ligand>
</feature>
<organism evidence="7 8">
    <name type="scientific">Zymomonas mobilis subsp. pomaceae (strain ATCC 29192 / DSM 22645 / JCM 10191 / CCUG 17912 / NBRC 13757 / NCIMB 11200 / NRRL B-4491 / Barker I)</name>
    <dbReference type="NCBI Taxonomy" id="579138"/>
    <lineage>
        <taxon>Bacteria</taxon>
        <taxon>Pseudomonadati</taxon>
        <taxon>Pseudomonadota</taxon>
        <taxon>Alphaproteobacteria</taxon>
        <taxon>Sphingomonadales</taxon>
        <taxon>Zymomonadaceae</taxon>
        <taxon>Zymomonas</taxon>
    </lineage>
</organism>
<dbReference type="PANTHER" id="PTHR42961:SF2">
    <property type="entry name" value="IRON-SULFUR PROTEIN NUBPL"/>
    <property type="match status" value="1"/>
</dbReference>
<dbReference type="GO" id="GO:0140663">
    <property type="term" value="F:ATP-dependent FeS chaperone activity"/>
    <property type="evidence" value="ECO:0007669"/>
    <property type="project" value="InterPro"/>
</dbReference>
<dbReference type="PATRIC" id="fig|579138.3.peg.985"/>
<comment type="similarity">
    <text evidence="6">Belongs to the Mrp/NBP35 ATP-binding proteins family.</text>
</comment>
<dbReference type="GO" id="GO:0005524">
    <property type="term" value="F:ATP binding"/>
    <property type="evidence" value="ECO:0007669"/>
    <property type="project" value="UniProtKB-UniRule"/>
</dbReference>
<keyword evidence="4 6" id="KW-0408">Iron</keyword>
<comment type="subunit">
    <text evidence="6">Homodimer.</text>
</comment>
<dbReference type="InterPro" id="IPR019591">
    <property type="entry name" value="Mrp/NBP35_ATP-bd"/>
</dbReference>
<dbReference type="eggNOG" id="COG0489">
    <property type="taxonomic scope" value="Bacteria"/>
</dbReference>
<protein>
    <recommendedName>
        <fullName evidence="6">Iron-sulfur cluster carrier protein</fullName>
    </recommendedName>
</protein>